<dbReference type="Gene3D" id="3.20.20.70">
    <property type="entry name" value="Aldolase class I"/>
    <property type="match status" value="1"/>
</dbReference>
<dbReference type="Gene3D" id="3.40.50.720">
    <property type="entry name" value="NAD(P)-binding Rossmann-like Domain"/>
    <property type="match status" value="1"/>
</dbReference>
<evidence type="ECO:0000256" key="3">
    <source>
        <dbReference type="ARBA" id="ARBA00011048"/>
    </source>
</evidence>
<dbReference type="InterPro" id="IPR054428">
    <property type="entry name" value="TMADH/DMDH/HD_second_a-b"/>
</dbReference>
<dbReference type="InterPro" id="IPR001155">
    <property type="entry name" value="OxRdtase_FMN_N"/>
</dbReference>
<evidence type="ECO:0000256" key="5">
    <source>
        <dbReference type="ARBA" id="ARBA00022643"/>
    </source>
</evidence>
<evidence type="ECO:0000256" key="2">
    <source>
        <dbReference type="ARBA" id="ARBA00001966"/>
    </source>
</evidence>
<comment type="similarity">
    <text evidence="3">In the N-terminal section; belongs to the NADH:flavin oxidoreductase/NADH oxidase family.</text>
</comment>
<dbReference type="Pfam" id="PF22620">
    <property type="entry name" value="OYE-like_second_a-b"/>
    <property type="match status" value="1"/>
</dbReference>
<evidence type="ECO:0000259" key="10">
    <source>
        <dbReference type="Pfam" id="PF00724"/>
    </source>
</evidence>
<dbReference type="InterPro" id="IPR051793">
    <property type="entry name" value="NADH:flavin_oxidoreductase"/>
</dbReference>
<evidence type="ECO:0000256" key="9">
    <source>
        <dbReference type="ARBA" id="ARBA00023014"/>
    </source>
</evidence>
<dbReference type="PANTHER" id="PTHR42917">
    <property type="entry name" value="2,4-DIENOYL-COA REDUCTASE"/>
    <property type="match status" value="1"/>
</dbReference>
<evidence type="ECO:0000256" key="6">
    <source>
        <dbReference type="ARBA" id="ARBA00022723"/>
    </source>
</evidence>
<dbReference type="SUPFAM" id="SSF51905">
    <property type="entry name" value="FAD/NAD(P)-binding domain"/>
    <property type="match status" value="1"/>
</dbReference>
<feature type="domain" description="NADH:flavin oxidoreductase/NADH oxidase N-terminal" evidence="10">
    <location>
        <begin position="10"/>
        <end position="338"/>
    </location>
</feature>
<dbReference type="RefSeq" id="WP_212700175.1">
    <property type="nucleotide sequence ID" value="NZ_JADMKU010000004.1"/>
</dbReference>
<dbReference type="Gene3D" id="3.50.50.60">
    <property type="entry name" value="FAD/NAD(P)-binding domain"/>
    <property type="match status" value="1"/>
</dbReference>
<comment type="caution">
    <text evidence="12">The sequence shown here is derived from an EMBL/GenBank/DDBJ whole genome shotgun (WGS) entry which is preliminary data.</text>
</comment>
<sequence length="685" mass="75093">MLRDPRYDILFEPVKIGPVTAKNRFYQVPHCNGMGHQYPSSMTAMRGIKAEGGWGVVNTEEVEISHTSELSPIPEGRLWDDSDIPVLAKMVDKIHAHGALAGIEPAHLGGGASNLYSREVPMGPSARPVDLIDPIQVRAMDKADIRAFRKMHVEAALRSKKAGFDIVYLYAGHDMTTFTHFLSRSRNDRGDEYGGSLENRVRLLREVLQDTKEAIGDTCAVAIRLMVDELRGSGGLTCDGEGRDIVEMLADLPDLWDVNISDWANDSAPSRFTEQGFQDSYVSFVKKVTNKSVVGVGRYTSPDAMVSLIKSGALDLIGAARPSIADPFLPKKVEEGRIEDIRECIGCNMCVSGDYLAVPMRCTQNPTMGEEWRRGWHPEKIKEKTAEETVLIVGAGPSGLEAARALGQRGYTVTLAEAGIEAGGRVAVESRLPGLSEWRRVADYRQYQISQMANVELFFDSRLTAEQVLEFDADHVVIATGSKWVRSGIGRANRRPIPVDADAVVLTPDEVSAGRRPEKGPVVVFDDDHYYMGGLMAEKLRLEGFDVTYVTPAADVSHWTHNTMEQGRIQTRLIELGIKIVPLHNLAAIQADRVELSCVFTDKMHPLACTAVVMVTMREAVDGLYHDLTADGVSGPKSVTRIGDCLAPGTIAAAVYAGHRYARELGEPVAEGVPFRRELPALSND</sequence>
<evidence type="ECO:0000256" key="1">
    <source>
        <dbReference type="ARBA" id="ARBA00001917"/>
    </source>
</evidence>
<keyword evidence="9" id="KW-0411">Iron-sulfur</keyword>
<keyword evidence="6" id="KW-0479">Metal-binding</keyword>
<name>A0ABS5HP09_9RHOB</name>
<comment type="cofactor">
    <cofactor evidence="2">
        <name>[4Fe-4S] cluster</name>
        <dbReference type="ChEBI" id="CHEBI:49883"/>
    </cofactor>
</comment>
<evidence type="ECO:0000256" key="8">
    <source>
        <dbReference type="ARBA" id="ARBA00023004"/>
    </source>
</evidence>
<protein>
    <submittedName>
        <fullName evidence="12">FAD-dependent oxidoreductase</fullName>
    </submittedName>
</protein>
<keyword evidence="8" id="KW-0408">Iron</keyword>
<dbReference type="PRINTS" id="PR00368">
    <property type="entry name" value="FADPNR"/>
</dbReference>
<evidence type="ECO:0000313" key="13">
    <source>
        <dbReference type="Proteomes" id="UP001195941"/>
    </source>
</evidence>
<gene>
    <name evidence="12" type="ORF">IT775_05935</name>
</gene>
<proteinExistence type="inferred from homology"/>
<dbReference type="EMBL" id="JADMKU010000004">
    <property type="protein sequence ID" value="MBR9650659.1"/>
    <property type="molecule type" value="Genomic_DNA"/>
</dbReference>
<reference evidence="12 13" key="1">
    <citation type="journal article" date="2021" name="Arch. Microbiol.">
        <title>Thalassobius aquimarinus sp. nov., isolated from the Sea of Japan seashore.</title>
        <authorList>
            <person name="Kurilenko V.V."/>
            <person name="Romanenko L.A."/>
            <person name="Chernysheva N.Y."/>
            <person name="Velansky P.V."/>
            <person name="Tekutyeva L.A."/>
            <person name="Isaeva M.P."/>
            <person name="Mikhailov V.V."/>
        </authorList>
    </citation>
    <scope>NUCLEOTIDE SEQUENCE [LARGE SCALE GENOMIC DNA]</scope>
    <source>
        <strain evidence="12 13">KMM 8518</strain>
    </source>
</reference>
<dbReference type="SUPFAM" id="SSF51395">
    <property type="entry name" value="FMN-linked oxidoreductases"/>
    <property type="match status" value="1"/>
</dbReference>
<evidence type="ECO:0000256" key="7">
    <source>
        <dbReference type="ARBA" id="ARBA00023002"/>
    </source>
</evidence>
<dbReference type="PANTHER" id="PTHR42917:SF2">
    <property type="entry name" value="2,4-DIENOYL-COA REDUCTASE [(2E)-ENOYL-COA-PRODUCING]"/>
    <property type="match status" value="1"/>
</dbReference>
<keyword evidence="4" id="KW-0285">Flavoprotein</keyword>
<dbReference type="Proteomes" id="UP001195941">
    <property type="component" value="Unassembled WGS sequence"/>
</dbReference>
<accession>A0ABS5HP09</accession>
<dbReference type="Pfam" id="PF13450">
    <property type="entry name" value="NAD_binding_8"/>
    <property type="match status" value="1"/>
</dbReference>
<evidence type="ECO:0000256" key="4">
    <source>
        <dbReference type="ARBA" id="ARBA00022630"/>
    </source>
</evidence>
<dbReference type="InterPro" id="IPR013785">
    <property type="entry name" value="Aldolase_TIM"/>
</dbReference>
<dbReference type="InterPro" id="IPR037348">
    <property type="entry name" value="TMADH/DMDH_FMN-bd"/>
</dbReference>
<keyword evidence="5" id="KW-0288">FMN</keyword>
<dbReference type="SUPFAM" id="SSF51971">
    <property type="entry name" value="Nucleotide-binding domain"/>
    <property type="match status" value="1"/>
</dbReference>
<keyword evidence="13" id="KW-1185">Reference proteome</keyword>
<keyword evidence="7" id="KW-0560">Oxidoreductase</keyword>
<feature type="domain" description="TMADH/DMDH/HD second alpha/beta" evidence="11">
    <location>
        <begin position="506"/>
        <end position="603"/>
    </location>
</feature>
<dbReference type="Pfam" id="PF00724">
    <property type="entry name" value="Oxidored_FMN"/>
    <property type="match status" value="1"/>
</dbReference>
<dbReference type="InterPro" id="IPR036188">
    <property type="entry name" value="FAD/NAD-bd_sf"/>
</dbReference>
<evidence type="ECO:0000259" key="11">
    <source>
        <dbReference type="Pfam" id="PF22620"/>
    </source>
</evidence>
<organism evidence="12 13">
    <name type="scientific">Thalassovita aquimarina</name>
    <dbReference type="NCBI Taxonomy" id="2785917"/>
    <lineage>
        <taxon>Bacteria</taxon>
        <taxon>Pseudomonadati</taxon>
        <taxon>Pseudomonadota</taxon>
        <taxon>Alphaproteobacteria</taxon>
        <taxon>Rhodobacterales</taxon>
        <taxon>Roseobacteraceae</taxon>
        <taxon>Thalassovita</taxon>
    </lineage>
</organism>
<comment type="cofactor">
    <cofactor evidence="1">
        <name>FMN</name>
        <dbReference type="ChEBI" id="CHEBI:58210"/>
    </cofactor>
</comment>
<evidence type="ECO:0000313" key="12">
    <source>
        <dbReference type="EMBL" id="MBR9650659.1"/>
    </source>
</evidence>
<dbReference type="CDD" id="cd02929">
    <property type="entry name" value="TMADH_HD_FMN"/>
    <property type="match status" value="1"/>
</dbReference>